<reference evidence="3 4" key="1">
    <citation type="submission" date="2020-01" db="EMBL/GenBank/DDBJ databases">
        <title>Identification and distribution of gene clusters putatively required for synthesis of sphingolipid metabolism inhibitors in phylogenetically diverse species of the filamentous fungus Fusarium.</title>
        <authorList>
            <person name="Kim H.-S."/>
            <person name="Busman M."/>
            <person name="Brown D.W."/>
            <person name="Divon H."/>
            <person name="Uhlig S."/>
            <person name="Proctor R.H."/>
        </authorList>
    </citation>
    <scope>NUCLEOTIDE SEQUENCE [LARGE SCALE GENOMIC DNA]</scope>
    <source>
        <strain evidence="3 4">NRRL 13308</strain>
    </source>
</reference>
<evidence type="ECO:0000313" key="4">
    <source>
        <dbReference type="Proteomes" id="UP000536711"/>
    </source>
</evidence>
<protein>
    <submittedName>
        <fullName evidence="3">Integrin alpha n-terminal</fullName>
    </submittedName>
</protein>
<dbReference type="Proteomes" id="UP000536711">
    <property type="component" value="Unassembled WGS sequence"/>
</dbReference>
<sequence>MNVNTVLNLAVPALAFLGGVAGVPSGQYYSYDLELKETNFAPNHADLQARQSEKTALRIMPLGASIWLVDMVGSKQNGNMTDRDFEATPGYTIDQVRKAASNSYGYKPNAELHHNDDDAKKALAARVAMLDYLIPDGYGRVFHPQIPLHGMIASLVVCEIMKDYQARIGYPVWTPPPENTSCKVKPSPTPSAPPKPPPPPTHPTLIPLPPFEPKYDCKGSKLCGSPLLRLKDRDHAVDLNILQRRTTLMETVGANLTGLAAASFLKRINIGWRMGAGESYIMMYWTWWEQQKEQLDEKQRIEYFRRWPPPPEWLIWMIEIIWDLDPKDFEDEDDYSPYFRRTETLGFGSEDDYKNAIRDEEE</sequence>
<feature type="chain" id="PRO_5034411519" evidence="2">
    <location>
        <begin position="23"/>
        <end position="362"/>
    </location>
</feature>
<feature type="signal peptide" evidence="2">
    <location>
        <begin position="1"/>
        <end position="22"/>
    </location>
</feature>
<gene>
    <name evidence="3" type="ORF">FACUT_7989</name>
</gene>
<dbReference type="InterPro" id="IPR036514">
    <property type="entry name" value="SGNH_hydro_sf"/>
</dbReference>
<evidence type="ECO:0000256" key="2">
    <source>
        <dbReference type="SAM" id="SignalP"/>
    </source>
</evidence>
<dbReference type="GO" id="GO:0007229">
    <property type="term" value="P:integrin-mediated signaling pathway"/>
    <property type="evidence" value="ECO:0007669"/>
    <property type="project" value="UniProtKB-KW"/>
</dbReference>
<feature type="compositionally biased region" description="Pro residues" evidence="1">
    <location>
        <begin position="187"/>
        <end position="208"/>
    </location>
</feature>
<evidence type="ECO:0000313" key="3">
    <source>
        <dbReference type="EMBL" id="KAF4434137.1"/>
    </source>
</evidence>
<dbReference type="OrthoDB" id="3429633at2759"/>
<organism evidence="3 4">
    <name type="scientific">Fusarium acutatum</name>
    <dbReference type="NCBI Taxonomy" id="78861"/>
    <lineage>
        <taxon>Eukaryota</taxon>
        <taxon>Fungi</taxon>
        <taxon>Dikarya</taxon>
        <taxon>Ascomycota</taxon>
        <taxon>Pezizomycotina</taxon>
        <taxon>Sordariomycetes</taxon>
        <taxon>Hypocreomycetidae</taxon>
        <taxon>Hypocreales</taxon>
        <taxon>Nectriaceae</taxon>
        <taxon>Fusarium</taxon>
        <taxon>Fusarium fujikuroi species complex</taxon>
    </lineage>
</organism>
<dbReference type="AlphaFoldDB" id="A0A8H4NJQ8"/>
<name>A0A8H4NJQ8_9HYPO</name>
<keyword evidence="2" id="KW-0732">Signal</keyword>
<keyword evidence="3" id="KW-0401">Integrin</keyword>
<dbReference type="EMBL" id="JAADJF010000215">
    <property type="protein sequence ID" value="KAF4434137.1"/>
    <property type="molecule type" value="Genomic_DNA"/>
</dbReference>
<proteinExistence type="predicted"/>
<accession>A0A8H4NJQ8</accession>
<comment type="caution">
    <text evidence="3">The sequence shown here is derived from an EMBL/GenBank/DDBJ whole genome shotgun (WGS) entry which is preliminary data.</text>
</comment>
<feature type="region of interest" description="Disordered" evidence="1">
    <location>
        <begin position="178"/>
        <end position="208"/>
    </location>
</feature>
<keyword evidence="4" id="KW-1185">Reference proteome</keyword>
<evidence type="ECO:0000256" key="1">
    <source>
        <dbReference type="SAM" id="MobiDB-lite"/>
    </source>
</evidence>
<dbReference type="Gene3D" id="3.40.50.1110">
    <property type="entry name" value="SGNH hydrolase"/>
    <property type="match status" value="1"/>
</dbReference>